<dbReference type="Pfam" id="PF13302">
    <property type="entry name" value="Acetyltransf_3"/>
    <property type="match status" value="1"/>
</dbReference>
<dbReference type="GO" id="GO:0016747">
    <property type="term" value="F:acyltransferase activity, transferring groups other than amino-acyl groups"/>
    <property type="evidence" value="ECO:0007669"/>
    <property type="project" value="InterPro"/>
</dbReference>
<dbReference type="Gene3D" id="3.40.630.30">
    <property type="match status" value="1"/>
</dbReference>
<dbReference type="AlphaFoldDB" id="A0A381R3E9"/>
<dbReference type="EMBL" id="UINC01001671">
    <property type="protein sequence ID" value="SUZ86232.1"/>
    <property type="molecule type" value="Genomic_DNA"/>
</dbReference>
<dbReference type="SUPFAM" id="SSF55729">
    <property type="entry name" value="Acyl-CoA N-acyltransferases (Nat)"/>
    <property type="match status" value="1"/>
</dbReference>
<gene>
    <name evidence="2" type="ORF">METZ01_LOCUS39086</name>
</gene>
<name>A0A381R3E9_9ZZZZ</name>
<dbReference type="PROSITE" id="PS51186">
    <property type="entry name" value="GNAT"/>
    <property type="match status" value="1"/>
</dbReference>
<protein>
    <recommendedName>
        <fullName evidence="1">N-acetyltransferase domain-containing protein</fullName>
    </recommendedName>
</protein>
<proteinExistence type="predicted"/>
<dbReference type="InterPro" id="IPR016181">
    <property type="entry name" value="Acyl_CoA_acyltransferase"/>
</dbReference>
<reference evidence="2" key="1">
    <citation type="submission" date="2018-05" db="EMBL/GenBank/DDBJ databases">
        <authorList>
            <person name="Lanie J.A."/>
            <person name="Ng W.-L."/>
            <person name="Kazmierczak K.M."/>
            <person name="Andrzejewski T.M."/>
            <person name="Davidsen T.M."/>
            <person name="Wayne K.J."/>
            <person name="Tettelin H."/>
            <person name="Glass J.I."/>
            <person name="Rusch D."/>
            <person name="Podicherti R."/>
            <person name="Tsui H.-C.T."/>
            <person name="Winkler M.E."/>
        </authorList>
    </citation>
    <scope>NUCLEOTIDE SEQUENCE</scope>
</reference>
<dbReference type="InterPro" id="IPR000182">
    <property type="entry name" value="GNAT_dom"/>
</dbReference>
<feature type="domain" description="N-acetyltransferase" evidence="1">
    <location>
        <begin position="7"/>
        <end position="171"/>
    </location>
</feature>
<sequence>MDNINEYILRALEPDDLDILYDTENDKSLWKYSNTSSPFSKHSLKKFIENSHLDIIEHKQVRLVLSDKSNLPFGFIDLFKYDMINKRAGVGIIIFEKYRSRGLGSISLDLIENYVKKYIPIHQLYANISSENIESIKLFEKHNYLKIGNKKDWIYYNNKYFDELLYQKILDK</sequence>
<dbReference type="PANTHER" id="PTHR43415">
    <property type="entry name" value="SPERMIDINE N(1)-ACETYLTRANSFERASE"/>
    <property type="match status" value="1"/>
</dbReference>
<dbReference type="PANTHER" id="PTHR43415:SF3">
    <property type="entry name" value="GNAT-FAMILY ACETYLTRANSFERASE"/>
    <property type="match status" value="1"/>
</dbReference>
<accession>A0A381R3E9</accession>
<organism evidence="2">
    <name type="scientific">marine metagenome</name>
    <dbReference type="NCBI Taxonomy" id="408172"/>
    <lineage>
        <taxon>unclassified sequences</taxon>
        <taxon>metagenomes</taxon>
        <taxon>ecological metagenomes</taxon>
    </lineage>
</organism>
<evidence type="ECO:0000259" key="1">
    <source>
        <dbReference type="PROSITE" id="PS51186"/>
    </source>
</evidence>
<evidence type="ECO:0000313" key="2">
    <source>
        <dbReference type="EMBL" id="SUZ86232.1"/>
    </source>
</evidence>